<dbReference type="AlphaFoldDB" id="H3KC95"/>
<evidence type="ECO:0000256" key="4">
    <source>
        <dbReference type="ARBA" id="ARBA00023136"/>
    </source>
</evidence>
<proteinExistence type="inferred from homology"/>
<protein>
    <submittedName>
        <fullName evidence="7">Putative MltA-interacting protein</fullName>
    </submittedName>
</protein>
<dbReference type="STRING" id="762967.HMPREF9440_00345"/>
<feature type="signal peptide" evidence="6">
    <location>
        <begin position="1"/>
        <end position="33"/>
    </location>
</feature>
<dbReference type="PANTHER" id="PTHR38776">
    <property type="entry name" value="MLTA-INTERACTING PROTEIN-RELATED"/>
    <property type="match status" value="1"/>
</dbReference>
<evidence type="ECO:0000256" key="2">
    <source>
        <dbReference type="ARBA" id="ARBA00005722"/>
    </source>
</evidence>
<feature type="chain" id="PRO_5003588055" evidence="6">
    <location>
        <begin position="34"/>
        <end position="260"/>
    </location>
</feature>
<dbReference type="RefSeq" id="WP_008540809.1">
    <property type="nucleotide sequence ID" value="NZ_JH604872.1"/>
</dbReference>
<evidence type="ECO:0000256" key="1">
    <source>
        <dbReference type="ARBA" id="ARBA00004442"/>
    </source>
</evidence>
<accession>H3KC95</accession>
<dbReference type="Proteomes" id="UP000004956">
    <property type="component" value="Unassembled WGS sequence"/>
</dbReference>
<evidence type="ECO:0000313" key="7">
    <source>
        <dbReference type="EMBL" id="EHY32257.1"/>
    </source>
</evidence>
<keyword evidence="3 6" id="KW-0732">Signal</keyword>
<reference evidence="7 8" key="1">
    <citation type="submission" date="2011-11" db="EMBL/GenBank/DDBJ databases">
        <authorList>
            <person name="Weinstock G."/>
            <person name="Sodergren E."/>
            <person name="Clifton S."/>
            <person name="Fulton L."/>
            <person name="Fulton B."/>
            <person name="Courtney L."/>
            <person name="Fronick C."/>
            <person name="Harrison M."/>
            <person name="Strong C."/>
            <person name="Farmer C."/>
            <person name="Delahaunty K."/>
            <person name="Markovic C."/>
            <person name="Hall O."/>
            <person name="Minx P."/>
            <person name="Tomlinson C."/>
            <person name="Mitreva M."/>
            <person name="Hou S."/>
            <person name="Chen J."/>
            <person name="Wollam A."/>
            <person name="Pepin K.H."/>
            <person name="Johnson M."/>
            <person name="Bhonagiri V."/>
            <person name="Zhang X."/>
            <person name="Suruliraj S."/>
            <person name="Warren W."/>
            <person name="Chinwalla A."/>
            <person name="Mardis E.R."/>
            <person name="Wilson R.K."/>
        </authorList>
    </citation>
    <scope>NUCLEOTIDE SEQUENCE [LARGE SCALE GENOMIC DNA]</scope>
    <source>
        <strain evidence="7 8">YIT 11816</strain>
    </source>
</reference>
<name>H3KC95_9BURK</name>
<evidence type="ECO:0000256" key="3">
    <source>
        <dbReference type="ARBA" id="ARBA00022729"/>
    </source>
</evidence>
<evidence type="ECO:0000256" key="5">
    <source>
        <dbReference type="ARBA" id="ARBA00023237"/>
    </source>
</evidence>
<gene>
    <name evidence="7" type="ORF">HMPREF9440_00345</name>
</gene>
<dbReference type="GO" id="GO:0009279">
    <property type="term" value="C:cell outer membrane"/>
    <property type="evidence" value="ECO:0007669"/>
    <property type="project" value="UniProtKB-SubCell"/>
</dbReference>
<dbReference type="OrthoDB" id="8741240at2"/>
<evidence type="ECO:0000256" key="6">
    <source>
        <dbReference type="SAM" id="SignalP"/>
    </source>
</evidence>
<evidence type="ECO:0000313" key="8">
    <source>
        <dbReference type="Proteomes" id="UP000004956"/>
    </source>
</evidence>
<keyword evidence="8" id="KW-1185">Reference proteome</keyword>
<comment type="subcellular location">
    <subcellularLocation>
        <location evidence="1">Cell outer membrane</location>
    </subcellularLocation>
</comment>
<keyword evidence="4" id="KW-0472">Membrane</keyword>
<organism evidence="7 8">
    <name type="scientific">Sutterella parvirubra YIT 11816</name>
    <dbReference type="NCBI Taxonomy" id="762967"/>
    <lineage>
        <taxon>Bacteria</taxon>
        <taxon>Pseudomonadati</taxon>
        <taxon>Pseudomonadota</taxon>
        <taxon>Betaproteobacteria</taxon>
        <taxon>Burkholderiales</taxon>
        <taxon>Sutterellaceae</taxon>
        <taxon>Sutterella</taxon>
    </lineage>
</organism>
<comment type="similarity">
    <text evidence="2">Belongs to the MipA/OmpV family.</text>
</comment>
<comment type="caution">
    <text evidence="7">The sequence shown here is derived from an EMBL/GenBank/DDBJ whole genome shotgun (WGS) entry which is preliminary data.</text>
</comment>
<dbReference type="Pfam" id="PF06629">
    <property type="entry name" value="MipA"/>
    <property type="match status" value="1"/>
</dbReference>
<dbReference type="InterPro" id="IPR010583">
    <property type="entry name" value="MipA"/>
</dbReference>
<dbReference type="HOGENOM" id="CLU_063465_3_0_4"/>
<dbReference type="GO" id="GO:0009252">
    <property type="term" value="P:peptidoglycan biosynthetic process"/>
    <property type="evidence" value="ECO:0007669"/>
    <property type="project" value="TreeGrafter"/>
</dbReference>
<dbReference type="PATRIC" id="fig|762967.3.peg.289"/>
<sequence>MKKNNPAALAAAFASALTAVTALTALTAAPAQAAPEGLSVGFGTHVWFSEYKGVDDVVYPLPLINWEGERLYVHGIEAGAYLFKNAQHEVTLGVGLMPLSFDASDSDDRRVKRLDDRKLSASANLGYALNTEFGRFQAILGVDVLGRSDGILFTGIYSYPMLFGRTQVIPSVAVTYADANFNDYYYGISAKESARSGLAAYDAGASVTPMLGLHVIHSFDEHWSVYGSSSLTILAKEAKDSPMVEDKVRFGVGAGVTYRF</sequence>
<dbReference type="EMBL" id="AFBQ01000041">
    <property type="protein sequence ID" value="EHY32257.1"/>
    <property type="molecule type" value="Genomic_DNA"/>
</dbReference>
<dbReference type="PANTHER" id="PTHR38776:SF1">
    <property type="entry name" value="MLTA-INTERACTING PROTEIN-RELATED"/>
    <property type="match status" value="1"/>
</dbReference>
<keyword evidence="5" id="KW-0998">Cell outer membrane</keyword>